<dbReference type="AlphaFoldDB" id="L8HCA7"/>
<evidence type="ECO:0000256" key="2">
    <source>
        <dbReference type="SAM" id="MobiDB-lite"/>
    </source>
</evidence>
<evidence type="ECO:0000313" key="5">
    <source>
        <dbReference type="Proteomes" id="UP000011083"/>
    </source>
</evidence>
<keyword evidence="1" id="KW-0694">RNA-binding</keyword>
<dbReference type="OrthoDB" id="6105938at2759"/>
<keyword evidence="5" id="KW-1185">Reference proteome</keyword>
<dbReference type="Proteomes" id="UP000011083">
    <property type="component" value="Unassembled WGS sequence"/>
</dbReference>
<dbReference type="KEGG" id="acan:ACA1_254150"/>
<feature type="domain" description="Chromatin target of PRMT1 protein C-terminal" evidence="3">
    <location>
        <begin position="197"/>
        <end position="271"/>
    </location>
</feature>
<feature type="compositionally biased region" description="Gly residues" evidence="2">
    <location>
        <begin position="225"/>
        <end position="246"/>
    </location>
</feature>
<dbReference type="EMBL" id="KB007885">
    <property type="protein sequence ID" value="ELR22388.1"/>
    <property type="molecule type" value="Genomic_DNA"/>
</dbReference>
<dbReference type="SMART" id="SM01218">
    <property type="entry name" value="FoP_duplication"/>
    <property type="match status" value="1"/>
</dbReference>
<dbReference type="RefSeq" id="XP_004367644.1">
    <property type="nucleotide sequence ID" value="XM_004367587.1"/>
</dbReference>
<evidence type="ECO:0000313" key="4">
    <source>
        <dbReference type="EMBL" id="ELR22388.1"/>
    </source>
</evidence>
<dbReference type="GO" id="GO:0003723">
    <property type="term" value="F:RNA binding"/>
    <property type="evidence" value="ECO:0007669"/>
    <property type="project" value="UniProtKB-KW"/>
</dbReference>
<feature type="region of interest" description="Disordered" evidence="2">
    <location>
        <begin position="222"/>
        <end position="252"/>
    </location>
</feature>
<reference evidence="4 5" key="1">
    <citation type="journal article" date="2013" name="Genome Biol.">
        <title>Genome of Acanthamoeba castellanii highlights extensive lateral gene transfer and early evolution of tyrosine kinase signaling.</title>
        <authorList>
            <person name="Clarke M."/>
            <person name="Lohan A.J."/>
            <person name="Liu B."/>
            <person name="Lagkouvardos I."/>
            <person name="Roy S."/>
            <person name="Zafar N."/>
            <person name="Bertelli C."/>
            <person name="Schilde C."/>
            <person name="Kianianmomeni A."/>
            <person name="Burglin T.R."/>
            <person name="Frech C."/>
            <person name="Turcotte B."/>
            <person name="Kopec K.O."/>
            <person name="Synnott J.M."/>
            <person name="Choo C."/>
            <person name="Paponov I."/>
            <person name="Finkler A."/>
            <person name="Soon Heng Tan C."/>
            <person name="Hutchins A.P."/>
            <person name="Weinmeier T."/>
            <person name="Rattei T."/>
            <person name="Chu J.S."/>
            <person name="Gimenez G."/>
            <person name="Irimia M."/>
            <person name="Rigden D.J."/>
            <person name="Fitzpatrick D.A."/>
            <person name="Lorenzo-Morales J."/>
            <person name="Bateman A."/>
            <person name="Chiu C.H."/>
            <person name="Tang P."/>
            <person name="Hegemann P."/>
            <person name="Fromm H."/>
            <person name="Raoult D."/>
            <person name="Greub G."/>
            <person name="Miranda-Saavedra D."/>
            <person name="Chen N."/>
            <person name="Nash P."/>
            <person name="Ginger M.L."/>
            <person name="Horn M."/>
            <person name="Schaap P."/>
            <person name="Caler L."/>
            <person name="Loftus B."/>
        </authorList>
    </citation>
    <scope>NUCLEOTIDE SEQUENCE [LARGE SCALE GENOMIC DNA]</scope>
    <source>
        <strain evidence="4 5">Neff</strain>
    </source>
</reference>
<organism evidence="4 5">
    <name type="scientific">Acanthamoeba castellanii (strain ATCC 30010 / Neff)</name>
    <dbReference type="NCBI Taxonomy" id="1257118"/>
    <lineage>
        <taxon>Eukaryota</taxon>
        <taxon>Amoebozoa</taxon>
        <taxon>Discosea</taxon>
        <taxon>Longamoebia</taxon>
        <taxon>Centramoebida</taxon>
        <taxon>Acanthamoebidae</taxon>
        <taxon>Acanthamoeba</taxon>
    </lineage>
</organism>
<sequence>MNVERTISARRVEVKPSPSSLSATVTATAPRVVTLHERFSQLPKVEPKRAEVADLNLFQEAGIRSRRQATEQRQSTQREIAVAARRSISTTWTPSFDDDNDNSCRARVSVGDRRGRQFEFDQPREPAFVIKGIPPPQPSSRQQRAVMVQHQQQTVTTRSAPRGGRSTVTRGGRVVAALPPATRGNNNSNSQRIVNARGGRASRGGAGVAAPGNNQRRAPVTAVGARGGRGGAAVRGGGAGRGGARGGRAAAAKPASKDVLDAELDSYMLQTPESAQEGQIKMQGDTHECFTLRFQKGGNQVENYFVCKDCKITWVCEACAKECHKGHTVVNYMPNHKPTWACCYCPKNRKCQIPNAKTKRG</sequence>
<protein>
    <recommendedName>
        <fullName evidence="3">Chromatin target of PRMT1 protein C-terminal domain-containing protein</fullName>
    </recommendedName>
</protein>
<dbReference type="CDD" id="cd19669">
    <property type="entry name" value="UBR-box"/>
    <property type="match status" value="1"/>
</dbReference>
<evidence type="ECO:0000256" key="1">
    <source>
        <dbReference type="ARBA" id="ARBA00022884"/>
    </source>
</evidence>
<dbReference type="GeneID" id="14923322"/>
<dbReference type="VEuPathDB" id="AmoebaDB:ACA1_254150"/>
<gene>
    <name evidence="4" type="ORF">ACA1_254150</name>
</gene>
<dbReference type="Pfam" id="PF13865">
    <property type="entry name" value="FoP_duplication"/>
    <property type="match status" value="1"/>
</dbReference>
<name>L8HCA7_ACACF</name>
<evidence type="ECO:0000259" key="3">
    <source>
        <dbReference type="SMART" id="SM01218"/>
    </source>
</evidence>
<accession>L8HCA7</accession>
<dbReference type="InterPro" id="IPR025715">
    <property type="entry name" value="FoP_C"/>
</dbReference>
<proteinExistence type="predicted"/>